<dbReference type="Proteomes" id="UP000559256">
    <property type="component" value="Unassembled WGS sequence"/>
</dbReference>
<dbReference type="OrthoDB" id="2094832at2759"/>
<dbReference type="PANTHER" id="PTHR35897">
    <property type="entry name" value="METHYLTRANSFERASE AUSD"/>
    <property type="match status" value="1"/>
</dbReference>
<dbReference type="GO" id="GO:0016740">
    <property type="term" value="F:transferase activity"/>
    <property type="evidence" value="ECO:0007669"/>
    <property type="project" value="UniProtKB-KW"/>
</dbReference>
<organism evidence="5 6">
    <name type="scientific">Tetrapyrgos nigripes</name>
    <dbReference type="NCBI Taxonomy" id="182062"/>
    <lineage>
        <taxon>Eukaryota</taxon>
        <taxon>Fungi</taxon>
        <taxon>Dikarya</taxon>
        <taxon>Basidiomycota</taxon>
        <taxon>Agaricomycotina</taxon>
        <taxon>Agaricomycetes</taxon>
        <taxon>Agaricomycetidae</taxon>
        <taxon>Agaricales</taxon>
        <taxon>Marasmiineae</taxon>
        <taxon>Marasmiaceae</taxon>
        <taxon>Tetrapyrgos</taxon>
    </lineage>
</organism>
<dbReference type="PANTHER" id="PTHR35897:SF1">
    <property type="entry name" value="METHYLTRANSFERASE AUSD"/>
    <property type="match status" value="1"/>
</dbReference>
<keyword evidence="6" id="KW-1185">Reference proteome</keyword>
<evidence type="ECO:0000256" key="2">
    <source>
        <dbReference type="ARBA" id="ARBA00022679"/>
    </source>
</evidence>
<comment type="pathway">
    <text evidence="1">Secondary metabolite biosynthesis.</text>
</comment>
<dbReference type="Gene3D" id="3.40.50.150">
    <property type="entry name" value="Vaccinia Virus protein VP39"/>
    <property type="match status" value="1"/>
</dbReference>
<evidence type="ECO:0000256" key="4">
    <source>
        <dbReference type="ARBA" id="ARBA00038314"/>
    </source>
</evidence>
<keyword evidence="3" id="KW-0949">S-adenosyl-L-methionine</keyword>
<name>A0A8H5CLP0_9AGAR</name>
<evidence type="ECO:0000256" key="3">
    <source>
        <dbReference type="ARBA" id="ARBA00022691"/>
    </source>
</evidence>
<evidence type="ECO:0000313" key="6">
    <source>
        <dbReference type="Proteomes" id="UP000559256"/>
    </source>
</evidence>
<sequence length="295" mass="32915">MSTSVADNSTQIHKISLDLKELNADELALLQSQTGIQDMDELKRHVFGYRCLTSTIFLRSKFAYQPIYKHVLGLGKTRKDAIFLDIGCALGHDTRKVVADGYPVQNVVASDLQPEFWTLGHELFKSTPETFPVPFIPGNAFDEAFIPDCPPFDNDRHLPSTEKPTRSILTPSKSLAPLQGHVSAIHASALFHLFVESQQRVLARKIASLLSPEPGSVIFGIHNGAATPGEHANRRGESVFWHSVESWKKLWIGGEGEEGVFPHGTVDVDAKLLERKLSSHETNRWFLVWSVKRVE</sequence>
<keyword evidence="2" id="KW-0808">Transferase</keyword>
<proteinExistence type="inferred from homology"/>
<gene>
    <name evidence="5" type="ORF">D9758_012874</name>
</gene>
<accession>A0A8H5CLP0</accession>
<dbReference type="InterPro" id="IPR029063">
    <property type="entry name" value="SAM-dependent_MTases_sf"/>
</dbReference>
<reference evidence="5 6" key="1">
    <citation type="journal article" date="2020" name="ISME J.">
        <title>Uncovering the hidden diversity of litter-decomposition mechanisms in mushroom-forming fungi.</title>
        <authorList>
            <person name="Floudas D."/>
            <person name="Bentzer J."/>
            <person name="Ahren D."/>
            <person name="Johansson T."/>
            <person name="Persson P."/>
            <person name="Tunlid A."/>
        </authorList>
    </citation>
    <scope>NUCLEOTIDE SEQUENCE [LARGE SCALE GENOMIC DNA]</scope>
    <source>
        <strain evidence="5 6">CBS 291.85</strain>
    </source>
</reference>
<dbReference type="SUPFAM" id="SSF53335">
    <property type="entry name" value="S-adenosyl-L-methionine-dependent methyltransferases"/>
    <property type="match status" value="1"/>
</dbReference>
<dbReference type="InterPro" id="IPR051654">
    <property type="entry name" value="Meroterpenoid_MTases"/>
</dbReference>
<protein>
    <submittedName>
        <fullName evidence="5">Uncharacterized protein</fullName>
    </submittedName>
</protein>
<evidence type="ECO:0000313" key="5">
    <source>
        <dbReference type="EMBL" id="KAF5344030.1"/>
    </source>
</evidence>
<dbReference type="EMBL" id="JAACJM010000130">
    <property type="protein sequence ID" value="KAF5344030.1"/>
    <property type="molecule type" value="Genomic_DNA"/>
</dbReference>
<evidence type="ECO:0000256" key="1">
    <source>
        <dbReference type="ARBA" id="ARBA00005179"/>
    </source>
</evidence>
<comment type="caution">
    <text evidence="5">The sequence shown here is derived from an EMBL/GenBank/DDBJ whole genome shotgun (WGS) entry which is preliminary data.</text>
</comment>
<dbReference type="AlphaFoldDB" id="A0A8H5CLP0"/>
<comment type="similarity">
    <text evidence="4">Belongs to the class I-like SAM-binding methyltransferase superfamily.</text>
</comment>